<feature type="repeat" description="ANK" evidence="3">
    <location>
        <begin position="104"/>
        <end position="136"/>
    </location>
</feature>
<evidence type="ECO:0000313" key="5">
    <source>
        <dbReference type="Proteomes" id="UP001195483"/>
    </source>
</evidence>
<keyword evidence="5" id="KW-1185">Reference proteome</keyword>
<evidence type="ECO:0000256" key="3">
    <source>
        <dbReference type="PROSITE-ProRule" id="PRU00023"/>
    </source>
</evidence>
<dbReference type="EMBL" id="JAEAOA010000884">
    <property type="protein sequence ID" value="KAK3593767.1"/>
    <property type="molecule type" value="Genomic_DNA"/>
</dbReference>
<dbReference type="PROSITE" id="PS50088">
    <property type="entry name" value="ANK_REPEAT"/>
    <property type="match status" value="3"/>
</dbReference>
<keyword evidence="1" id="KW-0677">Repeat</keyword>
<protein>
    <recommendedName>
        <fullName evidence="6">Ankyrin repeat protein</fullName>
    </recommendedName>
</protein>
<reference evidence="4" key="1">
    <citation type="journal article" date="2021" name="Genome Biol. Evol.">
        <title>A High-Quality Reference Genome for a Parasitic Bivalve with Doubly Uniparental Inheritance (Bivalvia: Unionida).</title>
        <authorList>
            <person name="Smith C.H."/>
        </authorList>
    </citation>
    <scope>NUCLEOTIDE SEQUENCE</scope>
    <source>
        <strain evidence="4">CHS0354</strain>
    </source>
</reference>
<name>A0AAE0SKK4_9BIVA</name>
<dbReference type="Gene3D" id="1.25.40.20">
    <property type="entry name" value="Ankyrin repeat-containing domain"/>
    <property type="match status" value="1"/>
</dbReference>
<feature type="repeat" description="ANK" evidence="3">
    <location>
        <begin position="71"/>
        <end position="103"/>
    </location>
</feature>
<evidence type="ECO:0008006" key="6">
    <source>
        <dbReference type="Google" id="ProtNLM"/>
    </source>
</evidence>
<feature type="repeat" description="ANK" evidence="3">
    <location>
        <begin position="38"/>
        <end position="70"/>
    </location>
</feature>
<proteinExistence type="predicted"/>
<reference evidence="4" key="3">
    <citation type="submission" date="2023-05" db="EMBL/GenBank/DDBJ databases">
        <authorList>
            <person name="Smith C.H."/>
        </authorList>
    </citation>
    <scope>NUCLEOTIDE SEQUENCE</scope>
    <source>
        <strain evidence="4">CHS0354</strain>
        <tissue evidence="4">Mantle</tissue>
    </source>
</reference>
<dbReference type="InterPro" id="IPR002110">
    <property type="entry name" value="Ankyrin_rpt"/>
</dbReference>
<keyword evidence="2 3" id="KW-0040">ANK repeat</keyword>
<organism evidence="4 5">
    <name type="scientific">Potamilus streckersoni</name>
    <dbReference type="NCBI Taxonomy" id="2493646"/>
    <lineage>
        <taxon>Eukaryota</taxon>
        <taxon>Metazoa</taxon>
        <taxon>Spiralia</taxon>
        <taxon>Lophotrochozoa</taxon>
        <taxon>Mollusca</taxon>
        <taxon>Bivalvia</taxon>
        <taxon>Autobranchia</taxon>
        <taxon>Heteroconchia</taxon>
        <taxon>Palaeoheterodonta</taxon>
        <taxon>Unionida</taxon>
        <taxon>Unionoidea</taxon>
        <taxon>Unionidae</taxon>
        <taxon>Ambleminae</taxon>
        <taxon>Lampsilini</taxon>
        <taxon>Potamilus</taxon>
    </lineage>
</organism>
<dbReference type="SMART" id="SM00248">
    <property type="entry name" value="ANK"/>
    <property type="match status" value="3"/>
</dbReference>
<reference evidence="4" key="2">
    <citation type="journal article" date="2021" name="Genome Biol. Evol.">
        <title>Developing a high-quality reference genome for a parasitic bivalve with doubly uniparental inheritance (Bivalvia: Unionida).</title>
        <authorList>
            <person name="Smith C.H."/>
        </authorList>
    </citation>
    <scope>NUCLEOTIDE SEQUENCE</scope>
    <source>
        <strain evidence="4">CHS0354</strain>
        <tissue evidence="4">Mantle</tissue>
    </source>
</reference>
<dbReference type="SUPFAM" id="SSF48403">
    <property type="entry name" value="Ankyrin repeat"/>
    <property type="match status" value="1"/>
</dbReference>
<dbReference type="PANTHER" id="PTHR24171">
    <property type="entry name" value="ANKYRIN REPEAT DOMAIN-CONTAINING PROTEIN 39-RELATED"/>
    <property type="match status" value="1"/>
</dbReference>
<gene>
    <name evidence="4" type="ORF">CHS0354_014305</name>
</gene>
<dbReference type="InterPro" id="IPR036770">
    <property type="entry name" value="Ankyrin_rpt-contain_sf"/>
</dbReference>
<dbReference type="Pfam" id="PF12796">
    <property type="entry name" value="Ank_2"/>
    <property type="match status" value="1"/>
</dbReference>
<comment type="caution">
    <text evidence="4">The sequence shown here is derived from an EMBL/GenBank/DDBJ whole genome shotgun (WGS) entry which is preliminary data.</text>
</comment>
<sequence length="176" mass="19891">MDTLNERADQLFDFIETDATEKTIAILEERVDFSVIKNGNSALHYATRERHLEIVELLINKGADPNIDNQEGNTALHIAVKFHPMHLIERLITLKMNVNHTNGKGETPLHTAALHNRREAVEALLMNGANPALKDKSGKTPEEYAKDPDLAHQIRTYSELPVAMQSGWHDLLHLNY</sequence>
<dbReference type="PROSITE" id="PS50297">
    <property type="entry name" value="ANK_REP_REGION"/>
    <property type="match status" value="2"/>
</dbReference>
<evidence type="ECO:0000313" key="4">
    <source>
        <dbReference type="EMBL" id="KAK3593767.1"/>
    </source>
</evidence>
<accession>A0AAE0SKK4</accession>
<dbReference type="AlphaFoldDB" id="A0AAE0SKK4"/>
<evidence type="ECO:0000256" key="2">
    <source>
        <dbReference type="ARBA" id="ARBA00023043"/>
    </source>
</evidence>
<evidence type="ECO:0000256" key="1">
    <source>
        <dbReference type="ARBA" id="ARBA00022737"/>
    </source>
</evidence>
<dbReference type="Proteomes" id="UP001195483">
    <property type="component" value="Unassembled WGS sequence"/>
</dbReference>